<evidence type="ECO:0000256" key="1">
    <source>
        <dbReference type="SAM" id="Phobius"/>
    </source>
</evidence>
<keyword evidence="1" id="KW-0812">Transmembrane</keyword>
<gene>
    <name evidence="2" type="ORF">A3A08_01530</name>
</gene>
<dbReference type="Proteomes" id="UP000176406">
    <property type="component" value="Unassembled WGS sequence"/>
</dbReference>
<proteinExistence type="predicted"/>
<organism evidence="2 3">
    <name type="scientific">Candidatus Nealsonbacteria bacterium RIFCSPLOWO2_01_FULL_41_9</name>
    <dbReference type="NCBI Taxonomy" id="1801671"/>
    <lineage>
        <taxon>Bacteria</taxon>
        <taxon>Candidatus Nealsoniibacteriota</taxon>
    </lineage>
</organism>
<evidence type="ECO:0008006" key="4">
    <source>
        <dbReference type="Google" id="ProtNLM"/>
    </source>
</evidence>
<feature type="transmembrane region" description="Helical" evidence="1">
    <location>
        <begin position="20"/>
        <end position="42"/>
    </location>
</feature>
<sequence length="174" mass="19055">MLQILTYNKNGPACRQAGGLTVEILVVIAIIVLAFASLFSLISFSLDASHLSGQNITAGVLAQEEMEALRNFRDGTSWNADGLGILTPSVSYHVEKTADNPPKWQMVLGEETFDNFTRKIIFSDVNRDANGNIVASGGVIDPETKKAVISVLWTEKNRPHQISVSAYFTNWNGR</sequence>
<keyword evidence="1" id="KW-1133">Transmembrane helix</keyword>
<reference evidence="2 3" key="1">
    <citation type="journal article" date="2016" name="Nat. Commun.">
        <title>Thousands of microbial genomes shed light on interconnected biogeochemical processes in an aquifer system.</title>
        <authorList>
            <person name="Anantharaman K."/>
            <person name="Brown C.T."/>
            <person name="Hug L.A."/>
            <person name="Sharon I."/>
            <person name="Castelle C.J."/>
            <person name="Probst A.J."/>
            <person name="Thomas B.C."/>
            <person name="Singh A."/>
            <person name="Wilkins M.J."/>
            <person name="Karaoz U."/>
            <person name="Brodie E.L."/>
            <person name="Williams K.H."/>
            <person name="Hubbard S.S."/>
            <person name="Banfield J.F."/>
        </authorList>
    </citation>
    <scope>NUCLEOTIDE SEQUENCE [LARGE SCALE GENOMIC DNA]</scope>
</reference>
<dbReference type="EMBL" id="MHMG01000042">
    <property type="protein sequence ID" value="OGZ22563.1"/>
    <property type="molecule type" value="Genomic_DNA"/>
</dbReference>
<evidence type="ECO:0000313" key="3">
    <source>
        <dbReference type="Proteomes" id="UP000176406"/>
    </source>
</evidence>
<dbReference type="AlphaFoldDB" id="A0A1G2E9L0"/>
<accession>A0A1G2E9L0</accession>
<keyword evidence="1" id="KW-0472">Membrane</keyword>
<comment type="caution">
    <text evidence="2">The sequence shown here is derived from an EMBL/GenBank/DDBJ whole genome shotgun (WGS) entry which is preliminary data.</text>
</comment>
<evidence type="ECO:0000313" key="2">
    <source>
        <dbReference type="EMBL" id="OGZ22563.1"/>
    </source>
</evidence>
<protein>
    <recommendedName>
        <fullName evidence="4">Type 4 fimbrial biogenesis protein PilX N-terminal domain-containing protein</fullName>
    </recommendedName>
</protein>
<name>A0A1G2E9L0_9BACT</name>